<reference evidence="1 2" key="1">
    <citation type="submission" date="2021-03" db="EMBL/GenBank/DDBJ databases">
        <title>Genomic Encyclopedia of Type Strains, Phase IV (KMG-IV): sequencing the most valuable type-strain genomes for metagenomic binning, comparative biology and taxonomic classification.</title>
        <authorList>
            <person name="Goeker M."/>
        </authorList>
    </citation>
    <scope>NUCLEOTIDE SEQUENCE [LARGE SCALE GENOMIC DNA]</scope>
    <source>
        <strain evidence="1 2">DSM 6139</strain>
    </source>
</reference>
<dbReference type="EMBL" id="JAGGKC010000034">
    <property type="protein sequence ID" value="MBP1920632.1"/>
    <property type="molecule type" value="Genomic_DNA"/>
</dbReference>
<dbReference type="PANTHER" id="PTHR41291:SF1">
    <property type="entry name" value="DNA ALKYLATION REPAIR PROTEIN"/>
    <property type="match status" value="1"/>
</dbReference>
<evidence type="ECO:0000313" key="1">
    <source>
        <dbReference type="EMBL" id="MBP1920632.1"/>
    </source>
</evidence>
<proteinExistence type="predicted"/>
<protein>
    <submittedName>
        <fullName evidence="1">3-methyladenine DNA glycosylase AlkD</fullName>
    </submittedName>
</protein>
<keyword evidence="2" id="KW-1185">Reference proteome</keyword>
<gene>
    <name evidence="1" type="ORF">J2Z34_003147</name>
</gene>
<dbReference type="Pfam" id="PF08713">
    <property type="entry name" value="DNA_alkylation"/>
    <property type="match status" value="1"/>
</dbReference>
<dbReference type="InterPro" id="IPR016024">
    <property type="entry name" value="ARM-type_fold"/>
</dbReference>
<dbReference type="RefSeq" id="WP_209460794.1">
    <property type="nucleotide sequence ID" value="NZ_JAGGKC010000034.1"/>
</dbReference>
<name>A0ABS4G7U5_9CLOT</name>
<dbReference type="Gene3D" id="1.25.10.90">
    <property type="match status" value="1"/>
</dbReference>
<sequence length="233" mass="26309">MELNEVMEYLKSKGNAATKKIYISHGAKEPLFGVKTGDLKEIIRKTKKDHELALKLYDSGNSDAMYLAGQIADASKMDMETLDLWVSMAYWSMLSERCVPVVAAKSDLGLDAARKWIRSDDEMTACAGYGTLSTMFSFMEDEAFDLDEIRKIVDDAAERIQDEGVHLQNAMKNFLVLTGLYVAPLYDYVMEASENIGKIKPAIAENNCNIQTVTDYLVRYKDRVGKKIKKMER</sequence>
<comment type="caution">
    <text evidence="1">The sequence shown here is derived from an EMBL/GenBank/DDBJ whole genome shotgun (WGS) entry which is preliminary data.</text>
</comment>
<dbReference type="PANTHER" id="PTHR41291">
    <property type="entry name" value="DNA ALKYLATION REPAIR PROTEIN"/>
    <property type="match status" value="1"/>
</dbReference>
<accession>A0ABS4G7U5</accession>
<evidence type="ECO:0000313" key="2">
    <source>
        <dbReference type="Proteomes" id="UP001519271"/>
    </source>
</evidence>
<dbReference type="SUPFAM" id="SSF48371">
    <property type="entry name" value="ARM repeat"/>
    <property type="match status" value="1"/>
</dbReference>
<organism evidence="1 2">
    <name type="scientific">Youngiibacter multivorans</name>
    <dbReference type="NCBI Taxonomy" id="937251"/>
    <lineage>
        <taxon>Bacteria</taxon>
        <taxon>Bacillati</taxon>
        <taxon>Bacillota</taxon>
        <taxon>Clostridia</taxon>
        <taxon>Eubacteriales</taxon>
        <taxon>Clostridiaceae</taxon>
        <taxon>Youngiibacter</taxon>
    </lineage>
</organism>
<dbReference type="InterPro" id="IPR014825">
    <property type="entry name" value="DNA_alkylation"/>
</dbReference>
<dbReference type="CDD" id="cd06561">
    <property type="entry name" value="AlkD_like"/>
    <property type="match status" value="1"/>
</dbReference>
<dbReference type="Proteomes" id="UP001519271">
    <property type="component" value="Unassembled WGS sequence"/>
</dbReference>